<dbReference type="InterPro" id="IPR058240">
    <property type="entry name" value="rSAM_sf"/>
</dbReference>
<dbReference type="InterPro" id="IPR050377">
    <property type="entry name" value="Radical_SAM_PqqE_MftC-like"/>
</dbReference>
<accession>A0A7G7G2J4</accession>
<evidence type="ECO:0000313" key="7">
    <source>
        <dbReference type="EMBL" id="QNF31378.1"/>
    </source>
</evidence>
<dbReference type="SFLD" id="SFLDG01067">
    <property type="entry name" value="SPASM/twitch_domain_containing"/>
    <property type="match status" value="1"/>
</dbReference>
<dbReference type="GO" id="GO:0003824">
    <property type="term" value="F:catalytic activity"/>
    <property type="evidence" value="ECO:0007669"/>
    <property type="project" value="InterPro"/>
</dbReference>
<dbReference type="RefSeq" id="WP_185269944.1">
    <property type="nucleotide sequence ID" value="NZ_CP055155.1"/>
</dbReference>
<keyword evidence="8" id="KW-1185">Reference proteome</keyword>
<dbReference type="AlphaFoldDB" id="A0A7G7G2J4"/>
<dbReference type="Gene3D" id="3.20.20.70">
    <property type="entry name" value="Aldolase class I"/>
    <property type="match status" value="1"/>
</dbReference>
<evidence type="ECO:0000259" key="6">
    <source>
        <dbReference type="Pfam" id="PF04055"/>
    </source>
</evidence>
<evidence type="ECO:0000256" key="4">
    <source>
        <dbReference type="ARBA" id="ARBA00023004"/>
    </source>
</evidence>
<proteinExistence type="predicted"/>
<evidence type="ECO:0000256" key="5">
    <source>
        <dbReference type="ARBA" id="ARBA00023014"/>
    </source>
</evidence>
<keyword evidence="2" id="KW-0949">S-adenosyl-L-methionine</keyword>
<dbReference type="PANTHER" id="PTHR11228:SF7">
    <property type="entry name" value="PQQA PEPTIDE CYCLASE"/>
    <property type="match status" value="1"/>
</dbReference>
<dbReference type="Pfam" id="PF04055">
    <property type="entry name" value="Radical_SAM"/>
    <property type="match status" value="1"/>
</dbReference>
<dbReference type="GO" id="GO:0046872">
    <property type="term" value="F:metal ion binding"/>
    <property type="evidence" value="ECO:0007669"/>
    <property type="project" value="UniProtKB-KW"/>
</dbReference>
<dbReference type="InterPro" id="IPR013785">
    <property type="entry name" value="Aldolase_TIM"/>
</dbReference>
<dbReference type="Proteomes" id="UP000515237">
    <property type="component" value="Plasmid unnamed2"/>
</dbReference>
<dbReference type="SFLD" id="SFLDG01103">
    <property type="entry name" value="Uncharacterised_Radical_SAM_Su"/>
    <property type="match status" value="1"/>
</dbReference>
<evidence type="ECO:0000256" key="3">
    <source>
        <dbReference type="ARBA" id="ARBA00022723"/>
    </source>
</evidence>
<sequence>MLLKTKGKPLNILKPIVAKVTRNAFALDSNLILIIDDQYIGFVEREFKVIITTHNLSSDRIDTPYVHSITSLEHLREGDIIVVNTDGVINTLYRAESNHNFILVTERCNSNCLMCSQPPKDKNDIDYLFEIHKQLIPLIPKSCFELGITGGEPTLMGNSFFELLELIKYELPETEVHCLTNGRSFAWRSIADRLGVLDFNRLMLGIPLYSDYYLTHDYIVQAKDAFNQTIQGLYNLAANNQRIEIRVVLQQQSIPRLVKLAKFIYKNLPFVEHIAFMGLENQGYTPHNIDKLWIDPVDYMNELGEAVEFLSSKDLNVSIYNSQLCLMPKDLWDYSRRSISDWKNIYFEECTKCAVVNECGGFFASAETMRSKNLRAITY</sequence>
<protein>
    <submittedName>
        <fullName evidence="7">His-Xaa-Ser system radical SAM maturase HxsC</fullName>
    </submittedName>
</protein>
<keyword evidence="7" id="KW-0614">Plasmid</keyword>
<dbReference type="SFLD" id="SFLDS00029">
    <property type="entry name" value="Radical_SAM"/>
    <property type="match status" value="1"/>
</dbReference>
<keyword evidence="3" id="KW-0479">Metal-binding</keyword>
<dbReference type="KEGG" id="aswu:HUW51_01065"/>
<comment type="cofactor">
    <cofactor evidence="1">
        <name>[4Fe-4S] cluster</name>
        <dbReference type="ChEBI" id="CHEBI:49883"/>
    </cofactor>
</comment>
<dbReference type="GO" id="GO:0051536">
    <property type="term" value="F:iron-sulfur cluster binding"/>
    <property type="evidence" value="ECO:0007669"/>
    <property type="project" value="UniProtKB-KW"/>
</dbReference>
<evidence type="ECO:0000256" key="2">
    <source>
        <dbReference type="ARBA" id="ARBA00022691"/>
    </source>
</evidence>
<name>A0A7G7G2J4_9BACT</name>
<geneLocation type="plasmid" evidence="7 8">
    <name>unnamed2</name>
</geneLocation>
<organism evidence="7 8">
    <name type="scientific">Adhaeribacter swui</name>
    <dbReference type="NCBI Taxonomy" id="2086471"/>
    <lineage>
        <taxon>Bacteria</taxon>
        <taxon>Pseudomonadati</taxon>
        <taxon>Bacteroidota</taxon>
        <taxon>Cytophagia</taxon>
        <taxon>Cytophagales</taxon>
        <taxon>Hymenobacteraceae</taxon>
        <taxon>Adhaeribacter</taxon>
    </lineage>
</organism>
<dbReference type="NCBIfam" id="TIGR03977">
    <property type="entry name" value="rSAM_pair_HxsC"/>
    <property type="match status" value="1"/>
</dbReference>
<keyword evidence="5" id="KW-0411">Iron-sulfur</keyword>
<dbReference type="PANTHER" id="PTHR11228">
    <property type="entry name" value="RADICAL SAM DOMAIN PROTEIN"/>
    <property type="match status" value="1"/>
</dbReference>
<keyword evidence="4" id="KW-0408">Iron</keyword>
<evidence type="ECO:0000256" key="1">
    <source>
        <dbReference type="ARBA" id="ARBA00001966"/>
    </source>
</evidence>
<dbReference type="EMBL" id="CP055155">
    <property type="protein sequence ID" value="QNF31378.1"/>
    <property type="molecule type" value="Genomic_DNA"/>
</dbReference>
<gene>
    <name evidence="7" type="primary">hxsC</name>
    <name evidence="7" type="ORF">HUW51_01065</name>
</gene>
<dbReference type="InterPro" id="IPR007197">
    <property type="entry name" value="rSAM"/>
</dbReference>
<dbReference type="InterPro" id="IPR024032">
    <property type="entry name" value="rSAM_paired_HxsC"/>
</dbReference>
<evidence type="ECO:0000313" key="8">
    <source>
        <dbReference type="Proteomes" id="UP000515237"/>
    </source>
</evidence>
<dbReference type="CDD" id="cd01335">
    <property type="entry name" value="Radical_SAM"/>
    <property type="match status" value="1"/>
</dbReference>
<reference evidence="7 8" key="1">
    <citation type="journal article" date="2018" name="Int. J. Syst. Evol. Microbiol.">
        <title>Adhaeribacter swui sp. nov., isolated from wet mud.</title>
        <authorList>
            <person name="Kim D.U."/>
            <person name="Kim K.W."/>
            <person name="Kang M.S."/>
            <person name="Kim J.Y."/>
            <person name="Jang J.H."/>
            <person name="Kim M.K."/>
        </authorList>
    </citation>
    <scope>NUCLEOTIDE SEQUENCE [LARGE SCALE GENOMIC DNA]</scope>
    <source>
        <strain evidence="7 8">KCTC 52873</strain>
        <plasmid evidence="7">unnamed2</plasmid>
    </source>
</reference>
<dbReference type="SUPFAM" id="SSF102114">
    <property type="entry name" value="Radical SAM enzymes"/>
    <property type="match status" value="1"/>
</dbReference>
<feature type="domain" description="Radical SAM core" evidence="6">
    <location>
        <begin position="103"/>
        <end position="248"/>
    </location>
</feature>